<dbReference type="SUPFAM" id="SSF52743">
    <property type="entry name" value="Subtilisin-like"/>
    <property type="match status" value="1"/>
</dbReference>
<dbReference type="InterPro" id="IPR000209">
    <property type="entry name" value="Peptidase_S8/S53_dom"/>
</dbReference>
<dbReference type="PANTHER" id="PTHR43806:SF58">
    <property type="entry name" value="ALKALINE PROTEASE 1-RELATED"/>
    <property type="match status" value="1"/>
</dbReference>
<evidence type="ECO:0000313" key="8">
    <source>
        <dbReference type="Proteomes" id="UP001597045"/>
    </source>
</evidence>
<accession>A0ABW3MBI3</accession>
<evidence type="ECO:0000256" key="1">
    <source>
        <dbReference type="ARBA" id="ARBA00011073"/>
    </source>
</evidence>
<evidence type="ECO:0000259" key="6">
    <source>
        <dbReference type="Pfam" id="PF00082"/>
    </source>
</evidence>
<dbReference type="EMBL" id="JBHTIS010001048">
    <property type="protein sequence ID" value="MFD1047383.1"/>
    <property type="molecule type" value="Genomic_DNA"/>
</dbReference>
<keyword evidence="2" id="KW-0645">Protease</keyword>
<dbReference type="PROSITE" id="PS00138">
    <property type="entry name" value="SUBTILASE_SER"/>
    <property type="match status" value="1"/>
</dbReference>
<gene>
    <name evidence="7" type="ORF">ACFQ1S_18455</name>
</gene>
<comment type="similarity">
    <text evidence="1 5">Belongs to the peptidase S8 family.</text>
</comment>
<dbReference type="InterPro" id="IPR036852">
    <property type="entry name" value="Peptidase_S8/S53_dom_sf"/>
</dbReference>
<reference evidence="8" key="1">
    <citation type="journal article" date="2019" name="Int. J. Syst. Evol. Microbiol.">
        <title>The Global Catalogue of Microorganisms (GCM) 10K type strain sequencing project: providing services to taxonomists for standard genome sequencing and annotation.</title>
        <authorList>
            <consortium name="The Broad Institute Genomics Platform"/>
            <consortium name="The Broad Institute Genome Sequencing Center for Infectious Disease"/>
            <person name="Wu L."/>
            <person name="Ma J."/>
        </authorList>
    </citation>
    <scope>NUCLEOTIDE SEQUENCE [LARGE SCALE GENOMIC DNA]</scope>
    <source>
        <strain evidence="8">JCM 31486</strain>
    </source>
</reference>
<evidence type="ECO:0000256" key="5">
    <source>
        <dbReference type="PROSITE-ProRule" id="PRU01240"/>
    </source>
</evidence>
<dbReference type="PROSITE" id="PS51892">
    <property type="entry name" value="SUBTILASE"/>
    <property type="match status" value="1"/>
</dbReference>
<sequence>MSLGAQGSDSATETAVRNAISSGVTFAIASGNSNLDACNFTPARVAEAITVNASDINDAQASFSNFGSCTDIFGPGVNITSSWNTSDTATNTISGTSMATPHTTGVAALWLAAHPTDSPAAVSTPFVTNVATSSEPAPGVAAVVGVVAADTPNATIANMPTTGSIRIRPIGNSPGSSGPQCNVIGPDDDRDTLLRADVRVPLWSVHSTRWRSSCAVPGPPVTTHRTRVVPGRGRVRG</sequence>
<dbReference type="InterPro" id="IPR023828">
    <property type="entry name" value="Peptidase_S8_Ser-AS"/>
</dbReference>
<organism evidence="7 8">
    <name type="scientific">Kibdelosporangium lantanae</name>
    <dbReference type="NCBI Taxonomy" id="1497396"/>
    <lineage>
        <taxon>Bacteria</taxon>
        <taxon>Bacillati</taxon>
        <taxon>Actinomycetota</taxon>
        <taxon>Actinomycetes</taxon>
        <taxon>Pseudonocardiales</taxon>
        <taxon>Pseudonocardiaceae</taxon>
        <taxon>Kibdelosporangium</taxon>
    </lineage>
</organism>
<dbReference type="Proteomes" id="UP001597045">
    <property type="component" value="Unassembled WGS sequence"/>
</dbReference>
<evidence type="ECO:0000256" key="2">
    <source>
        <dbReference type="ARBA" id="ARBA00022670"/>
    </source>
</evidence>
<name>A0ABW3MBI3_9PSEU</name>
<evidence type="ECO:0000256" key="4">
    <source>
        <dbReference type="ARBA" id="ARBA00022825"/>
    </source>
</evidence>
<comment type="caution">
    <text evidence="7">The sequence shown here is derived from an EMBL/GenBank/DDBJ whole genome shotgun (WGS) entry which is preliminary data.</text>
</comment>
<dbReference type="Gene3D" id="3.40.50.200">
    <property type="entry name" value="Peptidase S8/S53 domain"/>
    <property type="match status" value="1"/>
</dbReference>
<feature type="domain" description="Peptidase S8/S53" evidence="6">
    <location>
        <begin position="1"/>
        <end position="130"/>
    </location>
</feature>
<dbReference type="PANTHER" id="PTHR43806">
    <property type="entry name" value="PEPTIDASE S8"/>
    <property type="match status" value="1"/>
</dbReference>
<protein>
    <submittedName>
        <fullName evidence="7">S8 family serine peptidase</fullName>
    </submittedName>
</protein>
<evidence type="ECO:0000256" key="3">
    <source>
        <dbReference type="ARBA" id="ARBA00022801"/>
    </source>
</evidence>
<evidence type="ECO:0000313" key="7">
    <source>
        <dbReference type="EMBL" id="MFD1047383.1"/>
    </source>
</evidence>
<keyword evidence="8" id="KW-1185">Reference proteome</keyword>
<dbReference type="Pfam" id="PF00082">
    <property type="entry name" value="Peptidase_S8"/>
    <property type="match status" value="1"/>
</dbReference>
<keyword evidence="4" id="KW-0720">Serine protease</keyword>
<comment type="caution">
    <text evidence="5">Lacks conserved residue(s) required for the propagation of feature annotation.</text>
</comment>
<dbReference type="InterPro" id="IPR050131">
    <property type="entry name" value="Peptidase_S8_subtilisin-like"/>
</dbReference>
<keyword evidence="3" id="KW-0378">Hydrolase</keyword>
<proteinExistence type="inferred from homology"/>